<feature type="transmembrane region" description="Helical" evidence="10">
    <location>
        <begin position="455"/>
        <end position="474"/>
    </location>
</feature>
<feature type="transmembrane region" description="Helical" evidence="10">
    <location>
        <begin position="350"/>
        <end position="372"/>
    </location>
</feature>
<dbReference type="PROSITE" id="PS51380">
    <property type="entry name" value="EXS"/>
    <property type="match status" value="1"/>
</dbReference>
<dbReference type="InterPro" id="IPR033121">
    <property type="entry name" value="PEPTIDASE_A1"/>
</dbReference>
<comment type="caution">
    <text evidence="14">The sequence shown here is derived from an EMBL/GenBank/DDBJ whole genome shotgun (WGS) entry which is preliminary data.</text>
</comment>
<dbReference type="GO" id="GO:0000822">
    <property type="term" value="F:inositol hexakisphosphate binding"/>
    <property type="evidence" value="ECO:0007669"/>
    <property type="project" value="TreeGrafter"/>
</dbReference>
<evidence type="ECO:0000256" key="6">
    <source>
        <dbReference type="ARBA" id="ARBA00023136"/>
    </source>
</evidence>
<dbReference type="Gene3D" id="2.60.40.1960">
    <property type="match status" value="1"/>
</dbReference>
<evidence type="ECO:0000259" key="13">
    <source>
        <dbReference type="PROSITE" id="PS51767"/>
    </source>
</evidence>
<evidence type="ECO:0000259" key="12">
    <source>
        <dbReference type="PROSITE" id="PS51382"/>
    </source>
</evidence>
<dbReference type="InterPro" id="IPR034164">
    <property type="entry name" value="Pepsin-like_dom"/>
</dbReference>
<dbReference type="FunFam" id="2.40.70.10:FF:000008">
    <property type="entry name" value="Cathepsin D"/>
    <property type="match status" value="1"/>
</dbReference>
<keyword evidence="5 10" id="KW-1133">Transmembrane helix</keyword>
<dbReference type="InterPro" id="IPR001461">
    <property type="entry name" value="Aspartic_peptidase_A1"/>
</dbReference>
<dbReference type="GO" id="GO:0006817">
    <property type="term" value="P:phosphate ion transport"/>
    <property type="evidence" value="ECO:0007669"/>
    <property type="project" value="TreeGrafter"/>
</dbReference>
<dbReference type="SUPFAM" id="SSF50630">
    <property type="entry name" value="Acid proteases"/>
    <property type="match status" value="1"/>
</dbReference>
<comment type="subcellular location">
    <subcellularLocation>
        <location evidence="1">Membrane</location>
        <topology evidence="1">Multi-pass membrane protein</topology>
    </subcellularLocation>
</comment>
<dbReference type="PROSITE" id="PS51382">
    <property type="entry name" value="SPX"/>
    <property type="match status" value="2"/>
</dbReference>
<feature type="transmembrane region" description="Helical" evidence="10">
    <location>
        <begin position="423"/>
        <end position="443"/>
    </location>
</feature>
<dbReference type="PANTHER" id="PTHR10783">
    <property type="entry name" value="XENOTROPIC AND POLYTROPIC RETROVIRUS RECEPTOR 1-RELATED"/>
    <property type="match status" value="1"/>
</dbReference>
<keyword evidence="9" id="KW-0378">Hydrolase</keyword>
<feature type="transmembrane region" description="Helical" evidence="10">
    <location>
        <begin position="883"/>
        <end position="906"/>
    </location>
</feature>
<feature type="transmembrane region" description="Helical" evidence="10">
    <location>
        <begin position="384"/>
        <end position="403"/>
    </location>
</feature>
<evidence type="ECO:0000256" key="2">
    <source>
        <dbReference type="ARBA" id="ARBA00007447"/>
    </source>
</evidence>
<reference evidence="14 15" key="1">
    <citation type="submission" date="2018-08" db="EMBL/GenBank/DDBJ databases">
        <title>Aphanomyces genome sequencing and annotation.</title>
        <authorList>
            <person name="Minardi D."/>
            <person name="Oidtmann B."/>
            <person name="Van Der Giezen M."/>
            <person name="Studholme D.J."/>
        </authorList>
    </citation>
    <scope>NUCLEOTIDE SEQUENCE [LARGE SCALE GENOMIC DNA]</scope>
    <source>
        <strain evidence="14 15">D2</strain>
    </source>
</reference>
<dbReference type="GO" id="GO:0005794">
    <property type="term" value="C:Golgi apparatus"/>
    <property type="evidence" value="ECO:0007669"/>
    <property type="project" value="TreeGrafter"/>
</dbReference>
<protein>
    <recommendedName>
        <fullName evidence="16">Peptidase A1 domain-containing protein</fullName>
    </recommendedName>
</protein>
<evidence type="ECO:0000256" key="7">
    <source>
        <dbReference type="PIRSR" id="PIRSR601461-1"/>
    </source>
</evidence>
<feature type="active site" evidence="7">
    <location>
        <position position="15"/>
    </location>
</feature>
<evidence type="ECO:0000256" key="1">
    <source>
        <dbReference type="ARBA" id="ARBA00004141"/>
    </source>
</evidence>
<feature type="active site" evidence="7">
    <location>
        <position position="203"/>
    </location>
</feature>
<dbReference type="EMBL" id="QUTD01006479">
    <property type="protein sequence ID" value="RHY55103.1"/>
    <property type="molecule type" value="Genomic_DNA"/>
</dbReference>
<dbReference type="Pfam" id="PF00026">
    <property type="entry name" value="Asp"/>
    <property type="match status" value="1"/>
</dbReference>
<feature type="transmembrane region" description="Helical" evidence="10">
    <location>
        <begin position="932"/>
        <end position="953"/>
    </location>
</feature>
<dbReference type="GO" id="GO:0006508">
    <property type="term" value="P:proteolysis"/>
    <property type="evidence" value="ECO:0007669"/>
    <property type="project" value="UniProtKB-KW"/>
</dbReference>
<feature type="domain" description="EXS" evidence="11">
    <location>
        <begin position="822"/>
        <end position="1020"/>
    </location>
</feature>
<proteinExistence type="inferred from homology"/>
<feature type="domain" description="SPX" evidence="12">
    <location>
        <begin position="546"/>
        <end position="724"/>
    </location>
</feature>
<dbReference type="VEuPathDB" id="FungiDB:H257_06422"/>
<sequence length="1373" mass="155331">MTVGTPPQQLVVTFDTGSSDLWVPGSACVHCAGTHRFLPTSSSTFHLSSNPNFTIAYGSGQARGLSGIDSISVAGFTATGVPLGVVEQEEDSLSNMKPDGLMGLAFDGLATFSHPPPFMLLVHQNSPALAPRFSFYLTPEPNTNGSEVIFGGYDEDRMQGQVWQTMDVVPQYGYWTFWRVRLHSMHIGSTLNACDDGCIAFVDTGTSLLGVPEAQYPAVMDAISQYATKAGCYCGFTTYGFQCYMCSRSNFPLLRFGLGGHSFFTLTGADYTMCIGATCLVLIQESGQDMWTLGDVFLKKYQSLYDIQAKQVSFACPVQALHCGNESAADAVARPILDNVSLSLLDPHTILILFLSGFSILGCLFIIGTYWLYPTLQTKRVLSLLFWLSWCNLVFNALVWIGSVWQYSATSLGCSVQLVVQQFAGVGILLLSAVISIELLRAVSGWQTQTSDLSSWYHSIVWTACTACACHTPIWGRIAFFYVPVLLILVLSLHALQVAIYRLHSTNLIQTESGRRSSQLLVSYVVNAAISCQFLKSTGTVRVGMLTFKEKLAHNLVPEWEEHYVNYSELKHHVKQIQRRASFLAMSSGDYTESNEPERARLIKTSKPTHFEEEFLDECEKVERWYCTQLEEFHKQFALLQDQYAQARTSQAPLVPPTTDLDDAPVESDAFTLERDSIKQSLVELYKLLRLLQNFALLNYTALRKVLKKHKKKCGARFEKAHRSLNDSLHDYAFSHALPVKESILHLEHYFTATFHDNDRVLALAELDDWKDSTLNWQNVYTGLKMGICMVLATWLLWDDVALVAFYICELDPHATQDFAHVFDDASHLSMLYLINFIVYVQVENHDFAWSVCFFTTGEFLEPSTSTSACSSNFYYARVAVPLISALPLVLWVVLFVVSSVYSWLWDVVMDWGLGRPQNHFLGDGHMYSRRWVYYAAMAVDFVLCFSWTLALIPPTDEYSVVVGVLLYLQPVTMFMEPIRRSMWSCFAMENEHLRNTLGFRKERFIPLHFERKPQKKATDKRDDSQMLTFKDKLAHNIVPEWEEHYVNYSDLKHLVKQIQSRMSFEELDDPLAYCDSSTSERVRLLKTSSTQVHFDQEFLNECEKVDEWYSLQLSACQTEFVRLKDEYADARAAAGPSIEISSSNAMTPTCKDSHSSLPSIVPTEHFNSTCHSIKQSFVALYKSLRMLQNYALLNYTALNKILKKHKRICGHDRFEPERRVLNFSLHEFAFSHALPVKSSIVELEAFVTSAFFAGDRVLALAELDDGKDTNAVNWQHVVMGVKMGVCMVLALWLLWDDVVVVVLCDTGDKTIVKYILELDPHVTPAFSQVFDDASHLSTVYFVSFLLYMQLEHKVHSYNYTRGVILRSNSTEL</sequence>
<dbReference type="PROSITE" id="PS00141">
    <property type="entry name" value="ASP_PROTEASE"/>
    <property type="match status" value="1"/>
</dbReference>
<comment type="similarity">
    <text evidence="2 9">Belongs to the peptidase A1 family.</text>
</comment>
<keyword evidence="6 10" id="KW-0472">Membrane</keyword>
<gene>
    <name evidence="14" type="ORF">DYB30_006516</name>
</gene>
<feature type="domain" description="Peptidase A1" evidence="13">
    <location>
        <begin position="1"/>
        <end position="315"/>
    </location>
</feature>
<dbReference type="CDD" id="cd14447">
    <property type="entry name" value="SPX"/>
    <property type="match status" value="2"/>
</dbReference>
<dbReference type="InterPro" id="IPR004342">
    <property type="entry name" value="EXS_C"/>
</dbReference>
<dbReference type="InterPro" id="IPR001969">
    <property type="entry name" value="Aspartic_peptidase_AS"/>
</dbReference>
<dbReference type="GO" id="GO:0016036">
    <property type="term" value="P:cellular response to phosphate starvation"/>
    <property type="evidence" value="ECO:0007669"/>
    <property type="project" value="TreeGrafter"/>
</dbReference>
<accession>A0A397D408</accession>
<evidence type="ECO:0000256" key="8">
    <source>
        <dbReference type="PIRSR" id="PIRSR601461-2"/>
    </source>
</evidence>
<dbReference type="VEuPathDB" id="FungiDB:H257_06423"/>
<feature type="disulfide bond" evidence="8">
    <location>
        <begin position="246"/>
        <end position="279"/>
    </location>
</feature>
<keyword evidence="9" id="KW-0645">Protease</keyword>
<dbReference type="PANTHER" id="PTHR10783:SF103">
    <property type="entry name" value="SOLUTE CARRIER FAMILY 53 MEMBER 1"/>
    <property type="match status" value="1"/>
</dbReference>
<dbReference type="PRINTS" id="PR00792">
    <property type="entry name" value="PEPSIN"/>
</dbReference>
<organism evidence="14 15">
    <name type="scientific">Aphanomyces astaci</name>
    <name type="common">Crayfish plague agent</name>
    <dbReference type="NCBI Taxonomy" id="112090"/>
    <lineage>
        <taxon>Eukaryota</taxon>
        <taxon>Sar</taxon>
        <taxon>Stramenopiles</taxon>
        <taxon>Oomycota</taxon>
        <taxon>Saprolegniomycetes</taxon>
        <taxon>Saprolegniales</taxon>
        <taxon>Verrucalvaceae</taxon>
        <taxon>Aphanomyces</taxon>
    </lineage>
</organism>
<keyword evidence="4 10" id="KW-0812">Transmembrane</keyword>
<name>A0A397D408_APHAT</name>
<keyword evidence="8" id="KW-1015">Disulfide bond</keyword>
<dbReference type="Proteomes" id="UP000266643">
    <property type="component" value="Unassembled WGS sequence"/>
</dbReference>
<evidence type="ECO:0000313" key="14">
    <source>
        <dbReference type="EMBL" id="RHY55103.1"/>
    </source>
</evidence>
<dbReference type="GO" id="GO:0005886">
    <property type="term" value="C:plasma membrane"/>
    <property type="evidence" value="ECO:0007669"/>
    <property type="project" value="TreeGrafter"/>
</dbReference>
<dbReference type="InterPro" id="IPR021109">
    <property type="entry name" value="Peptidase_aspartic_dom_sf"/>
</dbReference>
<feature type="transmembrane region" description="Helical" evidence="10">
    <location>
        <begin position="959"/>
        <end position="976"/>
    </location>
</feature>
<feature type="disulfide bond" evidence="8">
    <location>
        <begin position="194"/>
        <end position="198"/>
    </location>
</feature>
<evidence type="ECO:0000256" key="10">
    <source>
        <dbReference type="SAM" id="Phobius"/>
    </source>
</evidence>
<evidence type="ECO:0000313" key="15">
    <source>
        <dbReference type="Proteomes" id="UP000266643"/>
    </source>
</evidence>
<dbReference type="InterPro" id="IPR004331">
    <property type="entry name" value="SPX_dom"/>
</dbReference>
<evidence type="ECO:0008006" key="16">
    <source>
        <dbReference type="Google" id="ProtNLM"/>
    </source>
</evidence>
<evidence type="ECO:0000256" key="9">
    <source>
        <dbReference type="RuleBase" id="RU000454"/>
    </source>
</evidence>
<comment type="similarity">
    <text evidence="3">Belongs to the SYG1 (TC 2.A.94) family.</text>
</comment>
<evidence type="ECO:0000259" key="11">
    <source>
        <dbReference type="PROSITE" id="PS51380"/>
    </source>
</evidence>
<dbReference type="Pfam" id="PF03124">
    <property type="entry name" value="EXS"/>
    <property type="match status" value="1"/>
</dbReference>
<dbReference type="VEuPathDB" id="FungiDB:H257_06419"/>
<evidence type="ECO:0000256" key="3">
    <source>
        <dbReference type="ARBA" id="ARBA00009665"/>
    </source>
</evidence>
<keyword evidence="9" id="KW-0064">Aspartyl protease</keyword>
<dbReference type="PROSITE" id="PS51767">
    <property type="entry name" value="PEPTIDASE_A1"/>
    <property type="match status" value="1"/>
</dbReference>
<feature type="domain" description="SPX" evidence="12">
    <location>
        <begin position="1028"/>
        <end position="1220"/>
    </location>
</feature>
<evidence type="ECO:0000256" key="4">
    <source>
        <dbReference type="ARBA" id="ARBA00022692"/>
    </source>
</evidence>
<dbReference type="CDD" id="cd05471">
    <property type="entry name" value="pepsin_like"/>
    <property type="match status" value="1"/>
</dbReference>
<feature type="transmembrane region" description="Helical" evidence="10">
    <location>
        <begin position="480"/>
        <end position="501"/>
    </location>
</feature>
<dbReference type="GO" id="GO:0004190">
    <property type="term" value="F:aspartic-type endopeptidase activity"/>
    <property type="evidence" value="ECO:0007669"/>
    <property type="project" value="UniProtKB-KW"/>
</dbReference>
<dbReference type="Gene3D" id="2.40.70.10">
    <property type="entry name" value="Acid Proteases"/>
    <property type="match status" value="2"/>
</dbReference>
<evidence type="ECO:0000256" key="5">
    <source>
        <dbReference type="ARBA" id="ARBA00022989"/>
    </source>
</evidence>
<dbReference type="Pfam" id="PF03105">
    <property type="entry name" value="SPX"/>
    <property type="match status" value="4"/>
</dbReference>